<comment type="caution">
    <text evidence="1">The sequence shown here is derived from an EMBL/GenBank/DDBJ whole genome shotgun (WGS) entry which is preliminary data.</text>
</comment>
<accession>A0ACC1R357</accession>
<evidence type="ECO:0000313" key="2">
    <source>
        <dbReference type="Proteomes" id="UP001148737"/>
    </source>
</evidence>
<reference evidence="1" key="1">
    <citation type="submission" date="2022-07" db="EMBL/GenBank/DDBJ databases">
        <title>Genome Sequence of Lecanicillium saksenae.</title>
        <authorList>
            <person name="Buettner E."/>
        </authorList>
    </citation>
    <scope>NUCLEOTIDE SEQUENCE</scope>
    <source>
        <strain evidence="1">VT-O1</strain>
    </source>
</reference>
<sequence>MRISTMLVAALAGFSAAMPSSPVADVKAGLQARADTSHSTLGNGEWLLSGNSLFSQDGSVEFKMQVDGKIVIYWGGLPQWQNTREQRNDVKGLLMQGDGNCVLYTKNGVPIWHSNTAGTGSDSVAAIRNDGVFYVYRANPVFNVGPKKK</sequence>
<evidence type="ECO:0000313" key="1">
    <source>
        <dbReference type="EMBL" id="KAJ3496197.1"/>
    </source>
</evidence>
<gene>
    <name evidence="1" type="ORF">NLG97_g2839</name>
</gene>
<protein>
    <submittedName>
        <fullName evidence="1">Uncharacterized protein</fullName>
    </submittedName>
</protein>
<dbReference type="Proteomes" id="UP001148737">
    <property type="component" value="Unassembled WGS sequence"/>
</dbReference>
<proteinExistence type="predicted"/>
<name>A0ACC1R357_9HYPO</name>
<organism evidence="1 2">
    <name type="scientific">Lecanicillium saksenae</name>
    <dbReference type="NCBI Taxonomy" id="468837"/>
    <lineage>
        <taxon>Eukaryota</taxon>
        <taxon>Fungi</taxon>
        <taxon>Dikarya</taxon>
        <taxon>Ascomycota</taxon>
        <taxon>Pezizomycotina</taxon>
        <taxon>Sordariomycetes</taxon>
        <taxon>Hypocreomycetidae</taxon>
        <taxon>Hypocreales</taxon>
        <taxon>Cordycipitaceae</taxon>
        <taxon>Lecanicillium</taxon>
    </lineage>
</organism>
<dbReference type="EMBL" id="JANAKD010000211">
    <property type="protein sequence ID" value="KAJ3496197.1"/>
    <property type="molecule type" value="Genomic_DNA"/>
</dbReference>
<keyword evidence="2" id="KW-1185">Reference proteome</keyword>